<dbReference type="AlphaFoldDB" id="A0A285NXF0"/>
<sequence>MKLCFVSTGGAVRGVMAQAIARKLSRDALLNLDIYSAGVEPLSDVPQEVIQVLKEKGYPTEGIKPKGIEEIPYEEMDIIITLSPEARDRCPYVPTHKRREHWVLEEIKDTSDLNALRKLRDQIEENVNSLFKIR</sequence>
<evidence type="ECO:0000313" key="4">
    <source>
        <dbReference type="Proteomes" id="UP000218627"/>
    </source>
</evidence>
<dbReference type="PANTHER" id="PTHR43428:SF1">
    <property type="entry name" value="ARSENATE REDUCTASE"/>
    <property type="match status" value="1"/>
</dbReference>
<dbReference type="Pfam" id="PF01451">
    <property type="entry name" value="LMWPc"/>
    <property type="match status" value="1"/>
</dbReference>
<proteinExistence type="predicted"/>
<keyword evidence="4" id="KW-1185">Reference proteome</keyword>
<dbReference type="PANTHER" id="PTHR43428">
    <property type="entry name" value="ARSENATE REDUCTASE"/>
    <property type="match status" value="1"/>
</dbReference>
<accession>A0A285NXF0</accession>
<organism evidence="3 4">
    <name type="scientific">Hydrogenobacter hydrogenophilus</name>
    <dbReference type="NCBI Taxonomy" id="35835"/>
    <lineage>
        <taxon>Bacteria</taxon>
        <taxon>Pseudomonadati</taxon>
        <taxon>Aquificota</taxon>
        <taxon>Aquificia</taxon>
        <taxon>Aquificales</taxon>
        <taxon>Aquificaceae</taxon>
        <taxon>Hydrogenobacter</taxon>
    </lineage>
</organism>
<reference evidence="4" key="1">
    <citation type="submission" date="2017-09" db="EMBL/GenBank/DDBJ databases">
        <authorList>
            <person name="Varghese N."/>
            <person name="Submissions S."/>
        </authorList>
    </citation>
    <scope>NUCLEOTIDE SEQUENCE [LARGE SCALE GENOMIC DNA]</scope>
    <source>
        <strain evidence="4">DSM 2913</strain>
    </source>
</reference>
<dbReference type="Proteomes" id="UP000218627">
    <property type="component" value="Unassembled WGS sequence"/>
</dbReference>
<gene>
    <name evidence="3" type="ORF">SAMN06265353_1005</name>
</gene>
<name>A0A285NXF0_9AQUI</name>
<evidence type="ECO:0000256" key="1">
    <source>
        <dbReference type="ARBA" id="ARBA00022849"/>
    </source>
</evidence>
<feature type="domain" description="Phosphotyrosine protein phosphatase I" evidence="2">
    <location>
        <begin position="1"/>
        <end position="133"/>
    </location>
</feature>
<dbReference type="InterPro" id="IPR023485">
    <property type="entry name" value="Ptyr_pPase"/>
</dbReference>
<dbReference type="InterPro" id="IPR036196">
    <property type="entry name" value="Ptyr_pPase_sf"/>
</dbReference>
<dbReference type="SUPFAM" id="SSF52788">
    <property type="entry name" value="Phosphotyrosine protein phosphatases I"/>
    <property type="match status" value="1"/>
</dbReference>
<dbReference type="RefSeq" id="WP_096601978.1">
    <property type="nucleotide sequence ID" value="NZ_OBEN01000004.1"/>
</dbReference>
<dbReference type="GO" id="GO:0046685">
    <property type="term" value="P:response to arsenic-containing substance"/>
    <property type="evidence" value="ECO:0007669"/>
    <property type="project" value="UniProtKB-KW"/>
</dbReference>
<protein>
    <submittedName>
        <fullName evidence="3">Protein-tyrosine-phosphatase</fullName>
    </submittedName>
</protein>
<dbReference type="OrthoDB" id="14725at2"/>
<dbReference type="SMART" id="SM00226">
    <property type="entry name" value="LMWPc"/>
    <property type="match status" value="1"/>
</dbReference>
<evidence type="ECO:0000259" key="2">
    <source>
        <dbReference type="SMART" id="SM00226"/>
    </source>
</evidence>
<keyword evidence="1" id="KW-0059">Arsenical resistance</keyword>
<dbReference type="EMBL" id="OBEN01000004">
    <property type="protein sequence ID" value="SNZ14164.1"/>
    <property type="molecule type" value="Genomic_DNA"/>
</dbReference>
<evidence type="ECO:0000313" key="3">
    <source>
        <dbReference type="EMBL" id="SNZ14164.1"/>
    </source>
</evidence>
<dbReference type="Gene3D" id="3.40.50.2300">
    <property type="match status" value="1"/>
</dbReference>